<keyword evidence="2" id="KW-1185">Reference proteome</keyword>
<dbReference type="Pfam" id="PF01882">
    <property type="entry name" value="DUF58"/>
    <property type="match status" value="1"/>
</dbReference>
<organism evidence="1 2">
    <name type="scientific">Aliikangiella maris</name>
    <dbReference type="NCBI Taxonomy" id="3162458"/>
    <lineage>
        <taxon>Bacteria</taxon>
        <taxon>Pseudomonadati</taxon>
        <taxon>Pseudomonadota</taxon>
        <taxon>Gammaproteobacteria</taxon>
        <taxon>Oceanospirillales</taxon>
        <taxon>Pleioneaceae</taxon>
        <taxon>Aliikangiella</taxon>
    </lineage>
</organism>
<accession>A0ABV2BQJ5</accession>
<dbReference type="InterPro" id="IPR002881">
    <property type="entry name" value="DUF58"/>
</dbReference>
<dbReference type="Proteomes" id="UP001548189">
    <property type="component" value="Unassembled WGS sequence"/>
</dbReference>
<evidence type="ECO:0000313" key="2">
    <source>
        <dbReference type="Proteomes" id="UP001548189"/>
    </source>
</evidence>
<reference evidence="1 2" key="1">
    <citation type="submission" date="2024-06" db="EMBL/GenBank/DDBJ databases">
        <authorList>
            <person name="Li F."/>
        </authorList>
    </citation>
    <scope>NUCLEOTIDE SEQUENCE [LARGE SCALE GENOMIC DNA]</scope>
    <source>
        <strain evidence="1 2">GXAS 311</strain>
    </source>
</reference>
<dbReference type="EMBL" id="JBEVCJ010000003">
    <property type="protein sequence ID" value="MET1254215.1"/>
    <property type="molecule type" value="Genomic_DNA"/>
</dbReference>
<evidence type="ECO:0000313" key="1">
    <source>
        <dbReference type="EMBL" id="MET1254215.1"/>
    </source>
</evidence>
<dbReference type="PANTHER" id="PTHR33608">
    <property type="entry name" value="BLL2464 PROTEIN"/>
    <property type="match status" value="1"/>
</dbReference>
<name>A0ABV2BQJ5_9GAMM</name>
<dbReference type="PANTHER" id="PTHR33608:SF12">
    <property type="entry name" value="DUF58 DOMAIN-CONTAINING PROTEIN"/>
    <property type="match status" value="1"/>
</dbReference>
<protein>
    <submittedName>
        <fullName evidence="1">DUF58 domain-containing protein</fullName>
    </submittedName>
</protein>
<proteinExistence type="predicted"/>
<sequence>MSEWAKSPHHIIASHHEELADDFKLGIDLTLGQLIEARHSPIIQWLSPNAKVKTNRVGGFRSRFKGRGMDFDESRIYQIGDDIRNIDWRVTARTGTTHTKLFKEERERPVFVILDQMPSMFFGTAQVFKSILASRITAQLMWHTLTNGDRFGALLFGEKHHLEMKPSNNRRNCMRLLNRIVESHQQTLLDVFQSNKQPEAKPDFAFADTLKRLKYLAKPGTLIHIISDFNHFDEQSRAHLSKLSQHTDVHCILINDPIEKNLPPAGFYGISNGSQVGLLNTTNNQIRQQYQNAYQAKVEKIKAFALSHKGIFTQVDTNFQQNSLGHQPTVAQPMTQQENPSRGVK</sequence>
<gene>
    <name evidence="1" type="ORF">ABVT43_03645</name>
</gene>
<comment type="caution">
    <text evidence="1">The sequence shown here is derived from an EMBL/GenBank/DDBJ whole genome shotgun (WGS) entry which is preliminary data.</text>
</comment>